<dbReference type="Gene3D" id="3.40.1280.10">
    <property type="match status" value="1"/>
</dbReference>
<dbReference type="Proteomes" id="UP000694402">
    <property type="component" value="Unassembled WGS sequence"/>
</dbReference>
<dbReference type="AlphaFoldDB" id="A0A8C8C043"/>
<dbReference type="InterPro" id="IPR029026">
    <property type="entry name" value="tRNA_m1G_MTases_N"/>
</dbReference>
<organism evidence="1 2">
    <name type="scientific">Oncorhynchus tshawytscha</name>
    <name type="common">Chinook salmon</name>
    <name type="synonym">Salmo tshawytscha</name>
    <dbReference type="NCBI Taxonomy" id="74940"/>
    <lineage>
        <taxon>Eukaryota</taxon>
        <taxon>Metazoa</taxon>
        <taxon>Chordata</taxon>
        <taxon>Craniata</taxon>
        <taxon>Vertebrata</taxon>
        <taxon>Euteleostomi</taxon>
        <taxon>Actinopterygii</taxon>
        <taxon>Neopterygii</taxon>
        <taxon>Teleostei</taxon>
        <taxon>Protacanthopterygii</taxon>
        <taxon>Salmoniformes</taxon>
        <taxon>Salmonidae</taxon>
        <taxon>Salmoninae</taxon>
        <taxon>Oncorhynchus</taxon>
    </lineage>
</organism>
<dbReference type="InterPro" id="IPR051259">
    <property type="entry name" value="rRNA_Methyltransferase"/>
</dbReference>
<dbReference type="GO" id="GO:0003723">
    <property type="term" value="F:RNA binding"/>
    <property type="evidence" value="ECO:0007669"/>
    <property type="project" value="TreeGrafter"/>
</dbReference>
<dbReference type="InterPro" id="IPR029028">
    <property type="entry name" value="Alpha/beta_knot_MTases"/>
</dbReference>
<dbReference type="SUPFAM" id="SSF75217">
    <property type="entry name" value="alpha/beta knot"/>
    <property type="match status" value="1"/>
</dbReference>
<keyword evidence="2" id="KW-1185">Reference proteome</keyword>
<evidence type="ECO:0000313" key="1">
    <source>
        <dbReference type="Ensembl" id="ENSOTSP00005004789.1"/>
    </source>
</evidence>
<reference evidence="1" key="1">
    <citation type="submission" date="2025-08" db="UniProtKB">
        <authorList>
            <consortium name="Ensembl"/>
        </authorList>
    </citation>
    <scope>IDENTIFICATION</scope>
</reference>
<proteinExistence type="predicted"/>
<protein>
    <submittedName>
        <fullName evidence="1">Uncharacterized protein</fullName>
    </submittedName>
</protein>
<reference evidence="1" key="2">
    <citation type="submission" date="2025-09" db="UniProtKB">
        <authorList>
            <consortium name="Ensembl"/>
        </authorList>
    </citation>
    <scope>IDENTIFICATION</scope>
</reference>
<dbReference type="Ensembl" id="ENSOTST00005005350.2">
    <property type="protein sequence ID" value="ENSOTSP00005004789.1"/>
    <property type="gene ID" value="ENSOTSG00005002757.2"/>
</dbReference>
<evidence type="ECO:0000313" key="2">
    <source>
        <dbReference type="Proteomes" id="UP000694402"/>
    </source>
</evidence>
<dbReference type="GeneTree" id="ENSGT00960000191650"/>
<dbReference type="PANTHER" id="PTHR43191">
    <property type="entry name" value="RRNA METHYLTRANSFERASE 3"/>
    <property type="match status" value="1"/>
</dbReference>
<dbReference type="PANTHER" id="PTHR43191:SF2">
    <property type="entry name" value="RRNA METHYLTRANSFERASE 3, MITOCHONDRIAL"/>
    <property type="match status" value="1"/>
</dbReference>
<accession>A0A8C8C043</accession>
<sequence length="289" mass="31970">RALKMRPVKVLYPDSERTFQTSKKMSDQIGTSSLTVVSKMKDLRSRWGVAGANPQMVFFSSVYTLCELPLDKLKRATLVKVTSYYLVSSLQLPYGLGRDDTQPNLPDPSWLTFPQDQRGQSVSLSLICDNVQEPGHHPATIILCRSLFTGCVDAWEPKVLRAVIGAHFRLPQLGLGRHSKPAREIAENMEANQSNKPSKAGDFGWMSSRPNCKDMHYEEYQIPRAATKLYHEGWAQGNTGHVIGGETHGLSLEAVQLVERTAGPRLFIPVVPGVDGLNSASMLLFEGSC</sequence>
<name>A0A8C8C043_ONCTS</name>